<evidence type="ECO:0000259" key="2">
    <source>
        <dbReference type="Pfam" id="PF02520"/>
    </source>
</evidence>
<keyword evidence="1" id="KW-0732">Signal</keyword>
<sequence>MLSYSIIVIFFLQLCIDVRSAPTSSVPDFVKQAGQQATKEFQSIMSNKSLTYDQQDEALSQWAGKYNVADQLTKLKEASAEKRKVHNDKVNDVLAQLPEFKKQIDEILAERDTAKGDIDKKINEISQKNKRIALVLKYINKIVDDPSIQ</sequence>
<evidence type="ECO:0000313" key="4">
    <source>
        <dbReference type="Proteomes" id="UP000218231"/>
    </source>
</evidence>
<dbReference type="EMBL" id="LIAE01010494">
    <property type="protein sequence ID" value="PAV59855.1"/>
    <property type="molecule type" value="Genomic_DNA"/>
</dbReference>
<keyword evidence="4" id="KW-1185">Reference proteome</keyword>
<feature type="signal peptide" evidence="1">
    <location>
        <begin position="1"/>
        <end position="20"/>
    </location>
</feature>
<dbReference type="InterPro" id="IPR052823">
    <property type="entry name" value="SXP/RAL-2_related"/>
</dbReference>
<evidence type="ECO:0000256" key="1">
    <source>
        <dbReference type="SAM" id="SignalP"/>
    </source>
</evidence>
<dbReference type="AlphaFoldDB" id="A0A2A2JDW5"/>
<dbReference type="InterPro" id="IPR003677">
    <property type="entry name" value="ANIS5_cation-bd"/>
</dbReference>
<dbReference type="PANTHER" id="PTHR21593:SF36">
    <property type="entry name" value="DUF148 DOMAIN-CONTAINING PROTEIN-RELATED"/>
    <property type="match status" value="1"/>
</dbReference>
<dbReference type="PANTHER" id="PTHR21593">
    <property type="entry name" value="PRION-LIKE- Q/N-RICH -DOMAIN-BEARING PROTEIN PROTEIN"/>
    <property type="match status" value="1"/>
</dbReference>
<reference evidence="3 4" key="1">
    <citation type="journal article" date="2017" name="Curr. Biol.">
        <title>Genome architecture and evolution of a unichromosomal asexual nematode.</title>
        <authorList>
            <person name="Fradin H."/>
            <person name="Zegar C."/>
            <person name="Gutwein M."/>
            <person name="Lucas J."/>
            <person name="Kovtun M."/>
            <person name="Corcoran D."/>
            <person name="Baugh L.R."/>
            <person name="Kiontke K."/>
            <person name="Gunsalus K."/>
            <person name="Fitch D.H."/>
            <person name="Piano F."/>
        </authorList>
    </citation>
    <scope>NUCLEOTIDE SEQUENCE [LARGE SCALE GENOMIC DNA]</scope>
    <source>
        <strain evidence="3">PF1309</strain>
    </source>
</reference>
<dbReference type="Proteomes" id="UP000218231">
    <property type="component" value="Unassembled WGS sequence"/>
</dbReference>
<evidence type="ECO:0000313" key="3">
    <source>
        <dbReference type="EMBL" id="PAV59855.1"/>
    </source>
</evidence>
<protein>
    <recommendedName>
        <fullName evidence="2">SXP/RAL-2 family protein Ani s 5-like cation-binding domain-containing protein</fullName>
    </recommendedName>
</protein>
<name>A0A2A2JDW5_9BILA</name>
<organism evidence="3 4">
    <name type="scientific">Diploscapter pachys</name>
    <dbReference type="NCBI Taxonomy" id="2018661"/>
    <lineage>
        <taxon>Eukaryota</taxon>
        <taxon>Metazoa</taxon>
        <taxon>Ecdysozoa</taxon>
        <taxon>Nematoda</taxon>
        <taxon>Chromadorea</taxon>
        <taxon>Rhabditida</taxon>
        <taxon>Rhabditina</taxon>
        <taxon>Rhabditomorpha</taxon>
        <taxon>Rhabditoidea</taxon>
        <taxon>Rhabditidae</taxon>
        <taxon>Diploscapter</taxon>
    </lineage>
</organism>
<comment type="caution">
    <text evidence="3">The sequence shown here is derived from an EMBL/GenBank/DDBJ whole genome shotgun (WGS) entry which is preliminary data.</text>
</comment>
<dbReference type="Pfam" id="PF02520">
    <property type="entry name" value="ANIS5_cation-bd"/>
    <property type="match status" value="1"/>
</dbReference>
<accession>A0A2A2JDW5</accession>
<feature type="domain" description="SXP/RAL-2 family protein Ani s 5-like cation-binding" evidence="2">
    <location>
        <begin position="37"/>
        <end position="141"/>
    </location>
</feature>
<feature type="chain" id="PRO_5012471761" description="SXP/RAL-2 family protein Ani s 5-like cation-binding domain-containing protein" evidence="1">
    <location>
        <begin position="21"/>
        <end position="149"/>
    </location>
</feature>
<gene>
    <name evidence="3" type="ORF">WR25_19786</name>
</gene>
<proteinExistence type="predicted"/>